<dbReference type="NCBIfam" id="TIGR01230">
    <property type="entry name" value="agmatinase"/>
    <property type="match status" value="1"/>
</dbReference>
<comment type="cofactor">
    <cofactor evidence="4">
        <name>Mn(2+)</name>
        <dbReference type="ChEBI" id="CHEBI:29035"/>
    </cofactor>
    <text evidence="4">Binds 2 manganese ions per subunit.</text>
</comment>
<evidence type="ECO:0000313" key="6">
    <source>
        <dbReference type="EMBL" id="AEI45959.1"/>
    </source>
</evidence>
<keyword evidence="2 4" id="KW-0479">Metal-binding</keyword>
<organism evidence="6 7">
    <name type="scientific">Paenibacillus mucilaginosus (strain KNP414)</name>
    <dbReference type="NCBI Taxonomy" id="1036673"/>
    <lineage>
        <taxon>Bacteria</taxon>
        <taxon>Bacillati</taxon>
        <taxon>Bacillota</taxon>
        <taxon>Bacilli</taxon>
        <taxon>Bacillales</taxon>
        <taxon>Paenibacillaceae</taxon>
        <taxon>Paenibacillus</taxon>
    </lineage>
</organism>
<dbReference type="Pfam" id="PF00491">
    <property type="entry name" value="Arginase"/>
    <property type="match status" value="1"/>
</dbReference>
<gene>
    <name evidence="6" type="ordered locus">KNP414_07455</name>
</gene>
<evidence type="ECO:0000256" key="3">
    <source>
        <dbReference type="ARBA" id="ARBA00022801"/>
    </source>
</evidence>
<dbReference type="PANTHER" id="PTHR11358">
    <property type="entry name" value="ARGINASE/AGMATINASE"/>
    <property type="match status" value="1"/>
</dbReference>
<reference evidence="7" key="1">
    <citation type="submission" date="2011-06" db="EMBL/GenBank/DDBJ databases">
        <title>Complete genome sequence of Paenibacillus mucilaginosus KNP414.</title>
        <authorList>
            <person name="Wang J."/>
            <person name="Hu S."/>
            <person name="Hu X."/>
            <person name="Zhang B."/>
            <person name="Dong D."/>
            <person name="Zhang S."/>
            <person name="Zhao K."/>
            <person name="Wu D."/>
        </authorList>
    </citation>
    <scope>NUCLEOTIDE SEQUENCE [LARGE SCALE GENOMIC DNA]</scope>
    <source>
        <strain evidence="7">KNP414</strain>
    </source>
</reference>
<dbReference type="EMBL" id="CP002869">
    <property type="protein sequence ID" value="AEI45959.1"/>
    <property type="molecule type" value="Genomic_DNA"/>
</dbReference>
<feature type="binding site" evidence="4">
    <location>
        <position position="120"/>
    </location>
    <ligand>
        <name>Mn(2+)</name>
        <dbReference type="ChEBI" id="CHEBI:29035"/>
        <label>1</label>
    </ligand>
</feature>
<feature type="binding site" evidence="4">
    <location>
        <position position="147"/>
    </location>
    <ligand>
        <name>Mn(2+)</name>
        <dbReference type="ChEBI" id="CHEBI:29035"/>
        <label>1</label>
    </ligand>
</feature>
<feature type="binding site" evidence="4">
    <location>
        <position position="143"/>
    </location>
    <ligand>
        <name>Mn(2+)</name>
        <dbReference type="ChEBI" id="CHEBI:29035"/>
        <label>1</label>
    </ligand>
</feature>
<evidence type="ECO:0000256" key="4">
    <source>
        <dbReference type="PIRSR" id="PIRSR036979-1"/>
    </source>
</evidence>
<evidence type="ECO:0000256" key="5">
    <source>
        <dbReference type="RuleBase" id="RU003684"/>
    </source>
</evidence>
<evidence type="ECO:0000256" key="1">
    <source>
        <dbReference type="ARBA" id="ARBA00009227"/>
    </source>
</evidence>
<dbReference type="SUPFAM" id="SSF52768">
    <property type="entry name" value="Arginase/deacetylase"/>
    <property type="match status" value="1"/>
</dbReference>
<feature type="binding site" evidence="4">
    <location>
        <position position="234"/>
    </location>
    <ligand>
        <name>Mn(2+)</name>
        <dbReference type="ChEBI" id="CHEBI:29035"/>
        <label>2</label>
    </ligand>
</feature>
<name>F8F7F0_PAEMK</name>
<dbReference type="KEGG" id="pms:KNP414_07455"/>
<accession>F8F7F0</accession>
<proteinExistence type="inferred from homology"/>
<dbReference type="PRINTS" id="PR00116">
    <property type="entry name" value="ARGINASE"/>
</dbReference>
<dbReference type="HOGENOM" id="CLU_039478_0_0_9"/>
<dbReference type="RefSeq" id="WP_013921100.1">
    <property type="nucleotide sequence ID" value="NC_015690.1"/>
</dbReference>
<dbReference type="GO" id="GO:0008783">
    <property type="term" value="F:agmatinase activity"/>
    <property type="evidence" value="ECO:0007669"/>
    <property type="project" value="TreeGrafter"/>
</dbReference>
<keyword evidence="3 5" id="KW-0378">Hydrolase</keyword>
<dbReference type="CDD" id="cd11592">
    <property type="entry name" value="Agmatinase_PAH"/>
    <property type="match status" value="1"/>
</dbReference>
<dbReference type="GO" id="GO:0046872">
    <property type="term" value="F:metal ion binding"/>
    <property type="evidence" value="ECO:0007669"/>
    <property type="project" value="UniProtKB-KW"/>
</dbReference>
<dbReference type="InterPro" id="IPR020855">
    <property type="entry name" value="Ureohydrolase_Mn_BS"/>
</dbReference>
<dbReference type="Proteomes" id="UP000006620">
    <property type="component" value="Chromosome"/>
</dbReference>
<dbReference type="PANTHER" id="PTHR11358:SF26">
    <property type="entry name" value="GUANIDINO ACID HYDROLASE, MITOCHONDRIAL"/>
    <property type="match status" value="1"/>
</dbReference>
<comment type="similarity">
    <text evidence="1">Belongs to the arginase family. Agmatinase subfamily.</text>
</comment>
<dbReference type="AlphaFoldDB" id="F8F7F0"/>
<dbReference type="PIRSF" id="PIRSF036979">
    <property type="entry name" value="Arginase"/>
    <property type="match status" value="1"/>
</dbReference>
<feature type="binding site" evidence="4">
    <location>
        <position position="145"/>
    </location>
    <ligand>
        <name>Mn(2+)</name>
        <dbReference type="ChEBI" id="CHEBI:29035"/>
        <label>1</label>
    </ligand>
</feature>
<dbReference type="InterPro" id="IPR023696">
    <property type="entry name" value="Ureohydrolase_dom_sf"/>
</dbReference>
<dbReference type="GO" id="GO:0033389">
    <property type="term" value="P:putrescine biosynthetic process from arginine, via agmatine"/>
    <property type="evidence" value="ECO:0007669"/>
    <property type="project" value="TreeGrafter"/>
</dbReference>
<evidence type="ECO:0000256" key="2">
    <source>
        <dbReference type="ARBA" id="ARBA00022723"/>
    </source>
</evidence>
<dbReference type="PROSITE" id="PS01053">
    <property type="entry name" value="ARGINASE_1"/>
    <property type="match status" value="1"/>
</dbReference>
<dbReference type="PATRIC" id="fig|1036673.3.peg.6959"/>
<dbReference type="PROSITE" id="PS51409">
    <property type="entry name" value="ARGINASE_2"/>
    <property type="match status" value="1"/>
</dbReference>
<sequence length="320" mass="34678">MQYPLSPDVQPEFCTTGSFMRLPAKREGARLAIVGMPFDTAASFRVGARFAPQAIRQGSMLLFPYHPVHKVYPFEETKAIDIGDVSVIPHNIHRSYELMEASALELMQAGIVPVGLGGDHSVTLAALRAAAKVHGPVALVHFDSHTDTWDTYYDEKYWHGSTFIRAHEEGLVVPSKVFQIGIRGTLNHPGDLEASYDLGFNVITSGELRAAGIPEVVRRVKETVGGMPVFLTFDIDFVDPAYAPGTGTPEVGGFTSHETLELVRSLTGLNYIGFDLVEVLPGYDPAQTTSLLAATLIHEFASLVALNLKTASPQESITGA</sequence>
<dbReference type="InterPro" id="IPR006035">
    <property type="entry name" value="Ureohydrolase"/>
</dbReference>
<evidence type="ECO:0000313" key="7">
    <source>
        <dbReference type="Proteomes" id="UP000006620"/>
    </source>
</evidence>
<feature type="binding site" evidence="4">
    <location>
        <position position="236"/>
    </location>
    <ligand>
        <name>Mn(2+)</name>
        <dbReference type="ChEBI" id="CHEBI:29035"/>
        <label>1</label>
    </ligand>
</feature>
<protein>
    <submittedName>
        <fullName evidence="6">Agmatinase</fullName>
    </submittedName>
</protein>
<reference evidence="6 7" key="2">
    <citation type="journal article" date="2013" name="Genome Announc.">
        <title>Genome Sequence of Growth-Improving Paenibacillus mucilaginosus Strain KNP414.</title>
        <authorList>
            <person name="Lu J.J."/>
            <person name="Wang J.F."/>
            <person name="Hu X.F."/>
        </authorList>
    </citation>
    <scope>NUCLEOTIDE SEQUENCE [LARGE SCALE GENOMIC DNA]</scope>
    <source>
        <strain evidence="6 7">KNP414</strain>
    </source>
</reference>
<keyword evidence="4" id="KW-0464">Manganese</keyword>
<dbReference type="InterPro" id="IPR005925">
    <property type="entry name" value="Agmatinase-rel"/>
</dbReference>
<dbReference type="Gene3D" id="3.40.800.10">
    <property type="entry name" value="Ureohydrolase domain"/>
    <property type="match status" value="1"/>
</dbReference>